<keyword evidence="3" id="KW-0479">Metal-binding</keyword>
<keyword evidence="4" id="KW-0460">Magnesium</keyword>
<comment type="pathway">
    <text evidence="2">Secondary metabolite biosynthesis; terpenoid biosynthesis.</text>
</comment>
<evidence type="ECO:0000259" key="6">
    <source>
        <dbReference type="Pfam" id="PF01397"/>
    </source>
</evidence>
<dbReference type="InterPro" id="IPR044814">
    <property type="entry name" value="Terpene_cyclase_plant_C1"/>
</dbReference>
<dbReference type="SUPFAM" id="SSF48576">
    <property type="entry name" value="Terpenoid synthases"/>
    <property type="match status" value="1"/>
</dbReference>
<organism evidence="8">
    <name type="scientific">Eremophila lucida</name>
    <dbReference type="NCBI Taxonomy" id="2652564"/>
    <lineage>
        <taxon>Eukaryota</taxon>
        <taxon>Viridiplantae</taxon>
        <taxon>Streptophyta</taxon>
        <taxon>Embryophyta</taxon>
        <taxon>Tracheophyta</taxon>
        <taxon>Spermatophyta</taxon>
        <taxon>Magnoliopsida</taxon>
        <taxon>eudicotyledons</taxon>
        <taxon>Gunneridae</taxon>
        <taxon>Pentapetalae</taxon>
        <taxon>asterids</taxon>
        <taxon>lamiids</taxon>
        <taxon>Lamiales</taxon>
        <taxon>Scrophulariaceae</taxon>
        <taxon>Myoporeae</taxon>
        <taxon>Eremophila</taxon>
    </lineage>
</organism>
<feature type="domain" description="Terpene synthase N-terminal" evidence="6">
    <location>
        <begin position="81"/>
        <end position="241"/>
    </location>
</feature>
<dbReference type="Pfam" id="PF01397">
    <property type="entry name" value="Terpene_synth"/>
    <property type="match status" value="1"/>
</dbReference>
<dbReference type="Gene3D" id="1.10.600.10">
    <property type="entry name" value="Farnesyl Diphosphate Synthase"/>
    <property type="match status" value="1"/>
</dbReference>
<evidence type="ECO:0000256" key="2">
    <source>
        <dbReference type="ARBA" id="ARBA00004721"/>
    </source>
</evidence>
<dbReference type="InterPro" id="IPR008930">
    <property type="entry name" value="Terpenoid_cyclase/PrenylTrfase"/>
</dbReference>
<evidence type="ECO:0000259" key="7">
    <source>
        <dbReference type="Pfam" id="PF03936"/>
    </source>
</evidence>
<dbReference type="InterPro" id="IPR005630">
    <property type="entry name" value="Terpene_synthase_metal-bd"/>
</dbReference>
<accession>A0A6G9KVC7</accession>
<dbReference type="Pfam" id="PF03936">
    <property type="entry name" value="Terpene_synth_C"/>
    <property type="match status" value="1"/>
</dbReference>
<dbReference type="FunFam" id="1.10.600.10:FF:000007">
    <property type="entry name" value="Isoprene synthase, chloroplastic"/>
    <property type="match status" value="1"/>
</dbReference>
<dbReference type="AlphaFoldDB" id="A0A6G9KVC7"/>
<dbReference type="SFLD" id="SFLDS00005">
    <property type="entry name" value="Isoprenoid_Synthase_Type_I"/>
    <property type="match status" value="1"/>
</dbReference>
<dbReference type="FunFam" id="1.50.10.130:FF:000001">
    <property type="entry name" value="Isoprene synthase, chloroplastic"/>
    <property type="match status" value="1"/>
</dbReference>
<evidence type="ECO:0000256" key="5">
    <source>
        <dbReference type="ARBA" id="ARBA00023239"/>
    </source>
</evidence>
<dbReference type="CDD" id="cd00684">
    <property type="entry name" value="Terpene_cyclase_plant_C1"/>
    <property type="match status" value="1"/>
</dbReference>
<dbReference type="PANTHER" id="PTHR31225">
    <property type="entry name" value="OS04G0344100 PROTEIN-RELATED"/>
    <property type="match status" value="1"/>
</dbReference>
<dbReference type="InterPro" id="IPR050148">
    <property type="entry name" value="Terpene_synthase-like"/>
</dbReference>
<dbReference type="InterPro" id="IPR034741">
    <property type="entry name" value="Terpene_cyclase-like_1_C"/>
</dbReference>
<dbReference type="InterPro" id="IPR036965">
    <property type="entry name" value="Terpene_synth_N_sf"/>
</dbReference>
<keyword evidence="5" id="KW-0456">Lyase</keyword>
<evidence type="ECO:0000256" key="4">
    <source>
        <dbReference type="ARBA" id="ARBA00022842"/>
    </source>
</evidence>
<dbReference type="GO" id="GO:0016102">
    <property type="term" value="P:diterpenoid biosynthetic process"/>
    <property type="evidence" value="ECO:0007669"/>
    <property type="project" value="InterPro"/>
</dbReference>
<dbReference type="GO" id="GO:0010333">
    <property type="term" value="F:terpene synthase activity"/>
    <property type="evidence" value="ECO:0007669"/>
    <property type="project" value="InterPro"/>
</dbReference>
<protein>
    <submittedName>
        <fullName evidence="8">5-hydroxyviscidane synthase 3</fullName>
    </submittedName>
</protein>
<dbReference type="Gene3D" id="1.50.10.130">
    <property type="entry name" value="Terpene synthase, N-terminal domain"/>
    <property type="match status" value="1"/>
</dbReference>
<proteinExistence type="evidence at transcript level"/>
<evidence type="ECO:0000313" key="8">
    <source>
        <dbReference type="EMBL" id="QIQ56006.1"/>
    </source>
</evidence>
<evidence type="ECO:0000256" key="3">
    <source>
        <dbReference type="ARBA" id="ARBA00022723"/>
    </source>
</evidence>
<comment type="cofactor">
    <cofactor evidence="1">
        <name>Mg(2+)</name>
        <dbReference type="ChEBI" id="CHEBI:18420"/>
    </cofactor>
</comment>
<feature type="domain" description="Terpene synthase metal-binding" evidence="7">
    <location>
        <begin position="301"/>
        <end position="535"/>
    </location>
</feature>
<dbReference type="InterPro" id="IPR008949">
    <property type="entry name" value="Isoprenoid_synthase_dom_sf"/>
</dbReference>
<dbReference type="EMBL" id="MN958371">
    <property type="protein sequence ID" value="QIQ56006.1"/>
    <property type="molecule type" value="mRNA"/>
</dbReference>
<evidence type="ECO:0000256" key="1">
    <source>
        <dbReference type="ARBA" id="ARBA00001946"/>
    </source>
</evidence>
<sequence>MATVINSVLQYGTRTILQPPVVRQSILRKDLERKNPSKFQCGSLRFRPIAAVKETSQDLRPAVKGHRPSMWADLSFSFDVQVQERCEEAIEALKEDVKSMVTAKDCKPLDKMILIDTIERLGVAYMFEQEIEEQIEQIYKFQAEDGSDKDLFTTALYFRLFRQHGYNVPSSVFDKFKDEDNKFKETIIGDIHGLLNLYEASYVRYHGEDVLEEALVFTKHYLNQALPQLDSLLKEKVARALEQPIHRAVEVVEARYFLSFYEKDESRNELLLGLAKLNFKLLQNLYRKEIDELTKWWNEVMTELPHVRDRMVECYYWGVLVVYEPQYSLSRLAIGKAIAMGTALNDTYDTYATLEELETCTGIVNSWDIKELDYIPSENMRRVYHFLLKAYAENEHEALKQGRSYAASYATEAIKRMARGYHQKAKWFKGQEVPTFEEHMSTGVYVGGAEATLAIVFMDLEAASEEAVDWLKPEPPIVTAASLLNRYMNDRCTYEREQRTGQFPTAVDCYKIENAVSTEEALDKFIEFAEDAWKTINKEWVASRTAPRHFMKLALNYARGVHVTYRRGADGFTEPEKGLESDIVTLLVDPIII</sequence>
<dbReference type="GO" id="GO:0000287">
    <property type="term" value="F:magnesium ion binding"/>
    <property type="evidence" value="ECO:0007669"/>
    <property type="project" value="InterPro"/>
</dbReference>
<dbReference type="PANTHER" id="PTHR31225:SF253">
    <property type="entry name" value="SESQUITERPENE SYNTHASE 31"/>
    <property type="match status" value="1"/>
</dbReference>
<dbReference type="SFLD" id="SFLDG01019">
    <property type="entry name" value="Terpene_Cyclase_Like_1_C_Termi"/>
    <property type="match status" value="1"/>
</dbReference>
<reference evidence="8" key="1">
    <citation type="journal article" date="2020" name="BMC Plant Biol.">
        <title>Nerylneryl diphosphate is the precursor of serrulatane, viscidane and cembrane-type diterpenoids in Eremophila species.</title>
        <authorList>
            <person name="Gericke O."/>
            <person name="Hansen N.L."/>
            <person name="Pedersen G.B."/>
            <person name="Kjaerulff L."/>
            <person name="Luo D."/>
            <person name="Staerk D."/>
            <person name="Moller B.L."/>
            <person name="Pateraki I."/>
            <person name="Heskes A.M."/>
        </authorList>
    </citation>
    <scope>NUCLEOTIDE SEQUENCE</scope>
</reference>
<name>A0A6G9KVC7_9LAMI</name>
<dbReference type="SUPFAM" id="SSF48239">
    <property type="entry name" value="Terpenoid cyclases/Protein prenyltransferases"/>
    <property type="match status" value="1"/>
</dbReference>
<dbReference type="InterPro" id="IPR001906">
    <property type="entry name" value="Terpene_synth_N"/>
</dbReference>